<accession>A0A5C3FGQ2</accession>
<gene>
    <name evidence="1" type="ORF">PSANT_00354</name>
</gene>
<comment type="caution">
    <text evidence="1">The sequence shown here is derived from an EMBL/GenBank/DDBJ whole genome shotgun (WGS) entry which is preliminary data.</text>
</comment>
<evidence type="ECO:0000313" key="1">
    <source>
        <dbReference type="EMBL" id="SPO42671.1"/>
    </source>
</evidence>
<name>A0A5C3FGQ2_PSEA2</name>
<organism evidence="1 2">
    <name type="scientific">Pseudozyma antarctica</name>
    <name type="common">Yeast</name>
    <name type="synonym">Candida antarctica</name>
    <dbReference type="NCBI Taxonomy" id="84753"/>
    <lineage>
        <taxon>Eukaryota</taxon>
        <taxon>Fungi</taxon>
        <taxon>Dikarya</taxon>
        <taxon>Basidiomycota</taxon>
        <taxon>Ustilaginomycotina</taxon>
        <taxon>Ustilaginomycetes</taxon>
        <taxon>Ustilaginales</taxon>
        <taxon>Ustilaginaceae</taxon>
        <taxon>Moesziomyces</taxon>
    </lineage>
</organism>
<dbReference type="AlphaFoldDB" id="A0A5C3FGQ2"/>
<evidence type="ECO:0000313" key="2">
    <source>
        <dbReference type="Proteomes" id="UP000325008"/>
    </source>
</evidence>
<dbReference type="Proteomes" id="UP000325008">
    <property type="component" value="Unassembled WGS sequence"/>
</dbReference>
<reference evidence="1" key="1">
    <citation type="submission" date="2018-03" db="EMBL/GenBank/DDBJ databases">
        <authorList>
            <person name="Guldener U."/>
        </authorList>
    </citation>
    <scope>NUCLEOTIDE SEQUENCE [LARGE SCALE GENOMIC DNA]</scope>
    <source>
        <strain evidence="1">ATCC34888</strain>
    </source>
</reference>
<sequence length="111" mass="12065">MEHVRRRPIHHALKPLLLRSATLFASPSVCLILPTAWTLLPGVTLPPQQQLAPIGYCPTAIVSRSNHPAPTNRLTSSASESCLTAACNYKQTPSRRANRNPLALPPVRPST</sequence>
<keyword evidence="2" id="KW-1185">Reference proteome</keyword>
<protein>
    <submittedName>
        <fullName evidence="1">Uncharacterized protein</fullName>
    </submittedName>
</protein>
<proteinExistence type="predicted"/>
<dbReference type="EMBL" id="OOIQ01000001">
    <property type="protein sequence ID" value="SPO42671.1"/>
    <property type="molecule type" value="Genomic_DNA"/>
</dbReference>